<comment type="similarity">
    <text evidence="4 10">Belongs to the LeuD family. LeuD type 1 subfamily.</text>
</comment>
<comment type="function">
    <text evidence="2 10">Catalyzes the isomerization between 2-isopropylmalate and 3-isopropylmalate, via the formation of 2-isopropylmaleate.</text>
</comment>
<dbReference type="InterPro" id="IPR015928">
    <property type="entry name" value="Aconitase/3IPM_dehydase_swvl"/>
</dbReference>
<gene>
    <name evidence="10 12" type="primary">leuD</name>
    <name evidence="12" type="ORF">D9V79_01030</name>
</gene>
<keyword evidence="6 10" id="KW-0432">Leucine biosynthesis</keyword>
<evidence type="ECO:0000256" key="7">
    <source>
        <dbReference type="ARBA" id="ARBA00022605"/>
    </source>
</evidence>
<dbReference type="NCBIfam" id="TIGR00171">
    <property type="entry name" value="leuD"/>
    <property type="match status" value="1"/>
</dbReference>
<evidence type="ECO:0000313" key="12">
    <source>
        <dbReference type="EMBL" id="QCI26545.1"/>
    </source>
</evidence>
<evidence type="ECO:0000313" key="13">
    <source>
        <dbReference type="Proteomes" id="UP000298636"/>
    </source>
</evidence>
<evidence type="ECO:0000256" key="5">
    <source>
        <dbReference type="ARBA" id="ARBA00011271"/>
    </source>
</evidence>
<dbReference type="InterPro" id="IPR050075">
    <property type="entry name" value="LeuD"/>
</dbReference>
<comment type="subunit">
    <text evidence="5 10">Heterodimer of LeuC and LeuD.</text>
</comment>
<dbReference type="Proteomes" id="UP000298636">
    <property type="component" value="Chromosome"/>
</dbReference>
<keyword evidence="8 10" id="KW-0456">Lyase</keyword>
<dbReference type="PANTHER" id="PTHR43345">
    <property type="entry name" value="3-ISOPROPYLMALATE DEHYDRATASE SMALL SUBUNIT 2-RELATED-RELATED"/>
    <property type="match status" value="1"/>
</dbReference>
<evidence type="ECO:0000256" key="2">
    <source>
        <dbReference type="ARBA" id="ARBA00002695"/>
    </source>
</evidence>
<dbReference type="OrthoDB" id="9777465at2"/>
<name>A0A4D6YNC7_9GAMM</name>
<dbReference type="GO" id="GO:0003861">
    <property type="term" value="F:3-isopropylmalate dehydratase activity"/>
    <property type="evidence" value="ECO:0007669"/>
    <property type="project" value="UniProtKB-UniRule"/>
</dbReference>
<dbReference type="FunFam" id="3.20.19.10:FF:000003">
    <property type="entry name" value="3-isopropylmalate dehydratase small subunit"/>
    <property type="match status" value="1"/>
</dbReference>
<dbReference type="EMBL" id="CP032998">
    <property type="protein sequence ID" value="QCI26545.1"/>
    <property type="molecule type" value="Genomic_DNA"/>
</dbReference>
<proteinExistence type="inferred from homology"/>
<protein>
    <recommendedName>
        <fullName evidence="10">3-isopropylmalate dehydratase small subunit</fullName>
        <ecNumber evidence="10">4.2.1.33</ecNumber>
    </recommendedName>
    <alternativeName>
        <fullName evidence="10">Alpha-IPM isomerase</fullName>
        <shortName evidence="10">IPMI</shortName>
    </alternativeName>
    <alternativeName>
        <fullName evidence="10">Isopropylmalate isomerase</fullName>
    </alternativeName>
</protein>
<dbReference type="GO" id="GO:0009316">
    <property type="term" value="C:3-isopropylmalate dehydratase complex"/>
    <property type="evidence" value="ECO:0007669"/>
    <property type="project" value="InterPro"/>
</dbReference>
<dbReference type="HAMAP" id="MF_01031">
    <property type="entry name" value="LeuD_type1"/>
    <property type="match status" value="1"/>
</dbReference>
<comment type="pathway">
    <text evidence="3 10">Amino-acid biosynthesis; L-leucine biosynthesis; L-leucine from 3-methyl-2-oxobutanoate: step 2/4.</text>
</comment>
<feature type="domain" description="Aconitase A/isopropylmalate dehydratase small subunit swivel" evidence="11">
    <location>
        <begin position="1"/>
        <end position="125"/>
    </location>
</feature>
<evidence type="ECO:0000256" key="10">
    <source>
        <dbReference type="HAMAP-Rule" id="MF_01031"/>
    </source>
</evidence>
<evidence type="ECO:0000256" key="8">
    <source>
        <dbReference type="ARBA" id="ARBA00023239"/>
    </source>
</evidence>
<evidence type="ECO:0000256" key="6">
    <source>
        <dbReference type="ARBA" id="ARBA00022430"/>
    </source>
</evidence>
<keyword evidence="7 10" id="KW-0028">Amino-acid biosynthesis</keyword>
<dbReference type="Gene3D" id="3.20.19.10">
    <property type="entry name" value="Aconitase, domain 4"/>
    <property type="match status" value="1"/>
</dbReference>
<dbReference type="UniPathway" id="UPA00048">
    <property type="reaction ID" value="UER00071"/>
</dbReference>
<dbReference type="Pfam" id="PF00694">
    <property type="entry name" value="Aconitase_C"/>
    <property type="match status" value="1"/>
</dbReference>
<evidence type="ECO:0000256" key="1">
    <source>
        <dbReference type="ARBA" id="ARBA00000491"/>
    </source>
</evidence>
<dbReference type="SUPFAM" id="SSF52016">
    <property type="entry name" value="LeuD/IlvD-like"/>
    <property type="match status" value="1"/>
</dbReference>
<dbReference type="AlphaFoldDB" id="A0A4D6YNC7"/>
<keyword evidence="13" id="KW-1185">Reference proteome</keyword>
<reference evidence="12 13" key="1">
    <citation type="submission" date="2018-10" db="EMBL/GenBank/DDBJ databases">
        <title>Comparative functional genomics of the obligate endosymbiont Buchnera aphidicola.</title>
        <authorList>
            <person name="Chong R.A."/>
        </authorList>
    </citation>
    <scope>NUCLEOTIDE SEQUENCE [LARGE SCALE GENOMIC DNA]</scope>
    <source>
        <strain evidence="12 13">Ssp</strain>
    </source>
</reference>
<dbReference type="EC" id="4.2.1.33" evidence="10"/>
<dbReference type="InterPro" id="IPR004431">
    <property type="entry name" value="3-IsopropMal_deHydase_ssu"/>
</dbReference>
<dbReference type="InterPro" id="IPR033940">
    <property type="entry name" value="IPMI_Swivel"/>
</dbReference>
<dbReference type="PANTHER" id="PTHR43345:SF5">
    <property type="entry name" value="3-ISOPROPYLMALATE DEHYDRATASE SMALL SUBUNIT"/>
    <property type="match status" value="1"/>
</dbReference>
<dbReference type="GO" id="GO:0009098">
    <property type="term" value="P:L-leucine biosynthetic process"/>
    <property type="evidence" value="ECO:0007669"/>
    <property type="project" value="UniProtKB-UniRule"/>
</dbReference>
<keyword evidence="9 10" id="KW-0100">Branched-chain amino acid biosynthesis</keyword>
<sequence>MKPFTNHTGIIAPLDISNIDTDAIIPKQFLQKVSKTGFKKYLFYNWKFINGDIKKINHTFILNHPNYKKSSILITRHNFGCGSSREHAVWALLDYGFKAIIAPSFADIFYSNSFNNHLLLITLSENYINNIFYIIYNKPGIQATINLQNNQFILCNKIYSFKINNFHRLCLLKGLDNIDLTMKYEKYILQYEKNIPNFLKYN</sequence>
<evidence type="ECO:0000256" key="9">
    <source>
        <dbReference type="ARBA" id="ARBA00023304"/>
    </source>
</evidence>
<accession>A0A4D6YNC7</accession>
<organism evidence="12 13">
    <name type="scientific">Buchnera aphidicola</name>
    <name type="common">Stegophylla sp.</name>
    <dbReference type="NCBI Taxonomy" id="2315800"/>
    <lineage>
        <taxon>Bacteria</taxon>
        <taxon>Pseudomonadati</taxon>
        <taxon>Pseudomonadota</taxon>
        <taxon>Gammaproteobacteria</taxon>
        <taxon>Enterobacterales</taxon>
        <taxon>Erwiniaceae</taxon>
        <taxon>Buchnera</taxon>
    </lineage>
</organism>
<dbReference type="CDD" id="cd01577">
    <property type="entry name" value="IPMI_Swivel"/>
    <property type="match status" value="1"/>
</dbReference>
<evidence type="ECO:0000259" key="11">
    <source>
        <dbReference type="Pfam" id="PF00694"/>
    </source>
</evidence>
<evidence type="ECO:0000256" key="3">
    <source>
        <dbReference type="ARBA" id="ARBA00004729"/>
    </source>
</evidence>
<dbReference type="NCBIfam" id="NF002458">
    <property type="entry name" value="PRK01641.1"/>
    <property type="match status" value="1"/>
</dbReference>
<evidence type="ECO:0000256" key="4">
    <source>
        <dbReference type="ARBA" id="ARBA00009845"/>
    </source>
</evidence>
<dbReference type="InterPro" id="IPR000573">
    <property type="entry name" value="AconitaseA/IPMdHydase_ssu_swvl"/>
</dbReference>
<comment type="catalytic activity">
    <reaction evidence="1 10">
        <text>(2R,3S)-3-isopropylmalate = (2S)-2-isopropylmalate</text>
        <dbReference type="Rhea" id="RHEA:32287"/>
        <dbReference type="ChEBI" id="CHEBI:1178"/>
        <dbReference type="ChEBI" id="CHEBI:35121"/>
        <dbReference type="EC" id="4.2.1.33"/>
    </reaction>
</comment>
<dbReference type="RefSeq" id="WP_158352174.1">
    <property type="nucleotide sequence ID" value="NZ_CP032998.1"/>
</dbReference>